<dbReference type="InterPro" id="IPR048254">
    <property type="entry name" value="CDP_ALCOHOL_P_TRANSF_CS"/>
</dbReference>
<protein>
    <recommendedName>
        <fullName evidence="5">CDP-diacylglycerol--serine O-phosphatidyltransferase</fullName>
        <ecNumber evidence="4">2.7.8.8</ecNumber>
    </recommendedName>
    <alternativeName>
        <fullName evidence="14">Phosphatidylserine synthase</fullName>
    </alternativeName>
</protein>
<name>A0ABV7ETC5_9GAMM</name>
<evidence type="ECO:0000256" key="6">
    <source>
        <dbReference type="ARBA" id="ARBA00022516"/>
    </source>
</evidence>
<dbReference type="Gene3D" id="1.20.120.1760">
    <property type="match status" value="1"/>
</dbReference>
<keyword evidence="9 16" id="KW-1133">Transmembrane helix</keyword>
<keyword evidence="13" id="KW-1208">Phospholipid metabolism</keyword>
<dbReference type="GO" id="GO:0003882">
    <property type="term" value="F:CDP-diacylglycerol-serine O-phosphatidyltransferase activity"/>
    <property type="evidence" value="ECO:0007669"/>
    <property type="project" value="UniProtKB-EC"/>
</dbReference>
<feature type="transmembrane region" description="Helical" evidence="16">
    <location>
        <begin position="42"/>
        <end position="59"/>
    </location>
</feature>
<accession>A0ABV7ETC5</accession>
<organism evidence="17 18">
    <name type="scientific">Salinisphaera aquimarina</name>
    <dbReference type="NCBI Taxonomy" id="2094031"/>
    <lineage>
        <taxon>Bacteria</taxon>
        <taxon>Pseudomonadati</taxon>
        <taxon>Pseudomonadota</taxon>
        <taxon>Gammaproteobacteria</taxon>
        <taxon>Salinisphaerales</taxon>
        <taxon>Salinisphaeraceae</taxon>
        <taxon>Salinisphaera</taxon>
    </lineage>
</organism>
<evidence type="ECO:0000256" key="14">
    <source>
        <dbReference type="ARBA" id="ARBA00032361"/>
    </source>
</evidence>
<dbReference type="InterPro" id="IPR043130">
    <property type="entry name" value="CDP-OH_PTrfase_TM_dom"/>
</dbReference>
<evidence type="ECO:0000256" key="9">
    <source>
        <dbReference type="ARBA" id="ARBA00022989"/>
    </source>
</evidence>
<evidence type="ECO:0000256" key="5">
    <source>
        <dbReference type="ARBA" id="ARBA00017171"/>
    </source>
</evidence>
<feature type="transmembrane region" description="Helical" evidence="16">
    <location>
        <begin position="173"/>
        <end position="194"/>
    </location>
</feature>
<keyword evidence="6" id="KW-0444">Lipid biosynthesis</keyword>
<dbReference type="PROSITE" id="PS00379">
    <property type="entry name" value="CDP_ALCOHOL_P_TRANSF"/>
    <property type="match status" value="1"/>
</dbReference>
<evidence type="ECO:0000256" key="7">
    <source>
        <dbReference type="ARBA" id="ARBA00022679"/>
    </source>
</evidence>
<keyword evidence="12" id="KW-0594">Phospholipid biosynthesis</keyword>
<feature type="transmembrane region" description="Helical" evidence="16">
    <location>
        <begin position="16"/>
        <end position="36"/>
    </location>
</feature>
<dbReference type="InterPro" id="IPR050324">
    <property type="entry name" value="CDP-alcohol_PTase-I"/>
</dbReference>
<reference evidence="18" key="1">
    <citation type="journal article" date="2019" name="Int. J. Syst. Evol. Microbiol.">
        <title>The Global Catalogue of Microorganisms (GCM) 10K type strain sequencing project: providing services to taxonomists for standard genome sequencing and annotation.</title>
        <authorList>
            <consortium name="The Broad Institute Genomics Platform"/>
            <consortium name="The Broad Institute Genome Sequencing Center for Infectious Disease"/>
            <person name="Wu L."/>
            <person name="Ma J."/>
        </authorList>
    </citation>
    <scope>NUCLEOTIDE SEQUENCE [LARGE SCALE GENOMIC DNA]</scope>
    <source>
        <strain evidence="18">KCTC 52640</strain>
    </source>
</reference>
<keyword evidence="8 16" id="KW-0812">Transmembrane</keyword>
<feature type="transmembrane region" description="Helical" evidence="16">
    <location>
        <begin position="80"/>
        <end position="97"/>
    </location>
</feature>
<keyword evidence="10" id="KW-0443">Lipid metabolism</keyword>
<evidence type="ECO:0000313" key="17">
    <source>
        <dbReference type="EMBL" id="MFC3105103.1"/>
    </source>
</evidence>
<evidence type="ECO:0000256" key="1">
    <source>
        <dbReference type="ARBA" id="ARBA00000287"/>
    </source>
</evidence>
<proteinExistence type="inferred from homology"/>
<dbReference type="PANTHER" id="PTHR14269">
    <property type="entry name" value="CDP-DIACYLGLYCEROL--GLYCEROL-3-PHOSPHATE 3-PHOSPHATIDYLTRANSFERASE-RELATED"/>
    <property type="match status" value="1"/>
</dbReference>
<evidence type="ECO:0000256" key="2">
    <source>
        <dbReference type="ARBA" id="ARBA00004127"/>
    </source>
</evidence>
<keyword evidence="18" id="KW-1185">Reference proteome</keyword>
<comment type="similarity">
    <text evidence="3 15">Belongs to the CDP-alcohol phosphatidyltransferase class-I family.</text>
</comment>
<keyword evidence="11 16" id="KW-0472">Membrane</keyword>
<evidence type="ECO:0000256" key="15">
    <source>
        <dbReference type="RuleBase" id="RU003750"/>
    </source>
</evidence>
<comment type="caution">
    <text evidence="17">The sequence shown here is derived from an EMBL/GenBank/DDBJ whole genome shotgun (WGS) entry which is preliminary data.</text>
</comment>
<dbReference type="NCBIfam" id="TIGR00473">
    <property type="entry name" value="pssA"/>
    <property type="match status" value="1"/>
</dbReference>
<dbReference type="InterPro" id="IPR004533">
    <property type="entry name" value="CDP-diaglyc--ser_O-PTrfase"/>
</dbReference>
<evidence type="ECO:0000256" key="4">
    <source>
        <dbReference type="ARBA" id="ARBA00013174"/>
    </source>
</evidence>
<feature type="transmembrane region" description="Helical" evidence="16">
    <location>
        <begin position="206"/>
        <end position="223"/>
    </location>
</feature>
<evidence type="ECO:0000256" key="10">
    <source>
        <dbReference type="ARBA" id="ARBA00023098"/>
    </source>
</evidence>
<keyword evidence="7 15" id="KW-0808">Transferase</keyword>
<dbReference type="RefSeq" id="WP_380690665.1">
    <property type="nucleotide sequence ID" value="NZ_JBHRSS010000007.1"/>
</dbReference>
<dbReference type="EC" id="2.7.8.8" evidence="4"/>
<dbReference type="InterPro" id="IPR000462">
    <property type="entry name" value="CDP-OH_P_trans"/>
</dbReference>
<dbReference type="Proteomes" id="UP001595462">
    <property type="component" value="Unassembled WGS sequence"/>
</dbReference>
<feature type="transmembrane region" description="Helical" evidence="16">
    <location>
        <begin position="112"/>
        <end position="131"/>
    </location>
</feature>
<evidence type="ECO:0000256" key="12">
    <source>
        <dbReference type="ARBA" id="ARBA00023209"/>
    </source>
</evidence>
<evidence type="ECO:0000256" key="11">
    <source>
        <dbReference type="ARBA" id="ARBA00023136"/>
    </source>
</evidence>
<evidence type="ECO:0000256" key="16">
    <source>
        <dbReference type="SAM" id="Phobius"/>
    </source>
</evidence>
<comment type="catalytic activity">
    <reaction evidence="1">
        <text>a CDP-1,2-diacyl-sn-glycerol + L-serine = a 1,2-diacyl-sn-glycero-3-phospho-L-serine + CMP + H(+)</text>
        <dbReference type="Rhea" id="RHEA:16913"/>
        <dbReference type="ChEBI" id="CHEBI:15378"/>
        <dbReference type="ChEBI" id="CHEBI:33384"/>
        <dbReference type="ChEBI" id="CHEBI:57262"/>
        <dbReference type="ChEBI" id="CHEBI:58332"/>
        <dbReference type="ChEBI" id="CHEBI:60377"/>
        <dbReference type="EC" id="2.7.8.8"/>
    </reaction>
</comment>
<evidence type="ECO:0000256" key="8">
    <source>
        <dbReference type="ARBA" id="ARBA00022692"/>
    </source>
</evidence>
<dbReference type="PANTHER" id="PTHR14269:SF61">
    <property type="entry name" value="CDP-DIACYLGLYCEROL--SERINE O-PHOSPHATIDYLTRANSFERASE"/>
    <property type="match status" value="1"/>
</dbReference>
<evidence type="ECO:0000256" key="3">
    <source>
        <dbReference type="ARBA" id="ARBA00010441"/>
    </source>
</evidence>
<dbReference type="Pfam" id="PF01066">
    <property type="entry name" value="CDP-OH_P_transf"/>
    <property type="match status" value="1"/>
</dbReference>
<evidence type="ECO:0000256" key="13">
    <source>
        <dbReference type="ARBA" id="ARBA00023264"/>
    </source>
</evidence>
<feature type="transmembrane region" description="Helical" evidence="16">
    <location>
        <begin position="143"/>
        <end position="161"/>
    </location>
</feature>
<comment type="subcellular location">
    <subcellularLocation>
        <location evidence="2">Endomembrane system</location>
        <topology evidence="2">Multi-pass membrane protein</topology>
    </subcellularLocation>
</comment>
<feature type="transmembrane region" description="Helical" evidence="16">
    <location>
        <begin position="229"/>
        <end position="248"/>
    </location>
</feature>
<evidence type="ECO:0000313" key="18">
    <source>
        <dbReference type="Proteomes" id="UP001595462"/>
    </source>
</evidence>
<sequence length="253" mass="27640">MSDPAPEAATRRKRGIYLLPNLFTTGTLFAGFYSIIAATQGRFVVAAVAIFVAMLTDMLDGRVARLTNTESDFGIQYDSLADLVAFGLASGLLAYFYSLESLSYYSDVAGKLGWLAAFFYTAAAALRLARFNITRGGAVEKKVFLGLPSPAAAGLLVGFVWVGADFGIDGSTLVLFVFALTVAAGVLMVSSVRYNSFKDLNFGERVPFRYILFMLIVFVLIILDPPRILFLGFLAYALSGPVFALRRLRRRKR</sequence>
<gene>
    <name evidence="17" type="primary">pssA</name>
    <name evidence="17" type="ORF">ACFOSU_14570</name>
</gene>
<dbReference type="EMBL" id="JBHRSS010000007">
    <property type="protein sequence ID" value="MFC3105103.1"/>
    <property type="molecule type" value="Genomic_DNA"/>
</dbReference>